<dbReference type="Pfam" id="PF12624">
    <property type="entry name" value="VPS13_N"/>
    <property type="match status" value="2"/>
</dbReference>
<evidence type="ECO:0000259" key="4">
    <source>
        <dbReference type="Pfam" id="PF12624"/>
    </source>
</evidence>
<dbReference type="EMBL" id="BTSX01000005">
    <property type="protein sequence ID" value="GMT01274.1"/>
    <property type="molecule type" value="Genomic_DNA"/>
</dbReference>
<organism evidence="5 6">
    <name type="scientific">Pristionchus entomophagus</name>
    <dbReference type="NCBI Taxonomy" id="358040"/>
    <lineage>
        <taxon>Eukaryota</taxon>
        <taxon>Metazoa</taxon>
        <taxon>Ecdysozoa</taxon>
        <taxon>Nematoda</taxon>
        <taxon>Chromadorea</taxon>
        <taxon>Rhabditida</taxon>
        <taxon>Rhabditina</taxon>
        <taxon>Diplogasteromorpha</taxon>
        <taxon>Diplogasteroidea</taxon>
        <taxon>Neodiplogasteridae</taxon>
        <taxon>Pristionchus</taxon>
    </lineage>
</organism>
<feature type="compositionally biased region" description="Basic and acidic residues" evidence="3">
    <location>
        <begin position="64"/>
        <end position="74"/>
    </location>
</feature>
<protein>
    <recommendedName>
        <fullName evidence="4">Chorein N-terminal domain-containing protein</fullName>
    </recommendedName>
</protein>
<proteinExistence type="inferred from homology"/>
<evidence type="ECO:0000256" key="1">
    <source>
        <dbReference type="ARBA" id="ARBA00006545"/>
    </source>
</evidence>
<dbReference type="AlphaFoldDB" id="A0AAV5U4B2"/>
<comment type="similarity">
    <text evidence="1">Belongs to the VPS13 family.</text>
</comment>
<reference evidence="5" key="1">
    <citation type="submission" date="2023-10" db="EMBL/GenBank/DDBJ databases">
        <title>Genome assembly of Pristionchus species.</title>
        <authorList>
            <person name="Yoshida K."/>
            <person name="Sommer R.J."/>
        </authorList>
    </citation>
    <scope>NUCLEOTIDE SEQUENCE</scope>
    <source>
        <strain evidence="5">RS0144</strain>
    </source>
</reference>
<dbReference type="InterPro" id="IPR026854">
    <property type="entry name" value="VPS13_N"/>
</dbReference>
<comment type="caution">
    <text evidence="5">The sequence shown here is derived from an EMBL/GenBank/DDBJ whole genome shotgun (WGS) entry which is preliminary data.</text>
</comment>
<dbReference type="InterPro" id="IPR026847">
    <property type="entry name" value="VPS13"/>
</dbReference>
<feature type="domain" description="Chorein N-terminal" evidence="4">
    <location>
        <begin position="56"/>
        <end position="739"/>
    </location>
</feature>
<evidence type="ECO:0000313" key="5">
    <source>
        <dbReference type="EMBL" id="GMT01274.1"/>
    </source>
</evidence>
<evidence type="ECO:0000256" key="2">
    <source>
        <dbReference type="ARBA" id="ARBA00022448"/>
    </source>
</evidence>
<keyword evidence="2" id="KW-0813">Transport</keyword>
<evidence type="ECO:0000313" key="6">
    <source>
        <dbReference type="Proteomes" id="UP001432027"/>
    </source>
</evidence>
<dbReference type="PANTHER" id="PTHR16166">
    <property type="entry name" value="VACUOLAR PROTEIN SORTING-ASSOCIATED PROTEIN VPS13"/>
    <property type="match status" value="1"/>
</dbReference>
<keyword evidence="6" id="KW-1185">Reference proteome</keyword>
<dbReference type="PANTHER" id="PTHR16166:SF93">
    <property type="entry name" value="INTERMEMBRANE LIPID TRANSFER PROTEIN VPS13"/>
    <property type="match status" value="1"/>
</dbReference>
<evidence type="ECO:0000256" key="3">
    <source>
        <dbReference type="SAM" id="MobiDB-lite"/>
    </source>
</evidence>
<name>A0AAV5U4B2_9BILA</name>
<feature type="region of interest" description="Disordered" evidence="3">
    <location>
        <begin position="64"/>
        <end position="86"/>
    </location>
</feature>
<feature type="non-terminal residue" evidence="5">
    <location>
        <position position="1018"/>
    </location>
</feature>
<dbReference type="GO" id="GO:0045053">
    <property type="term" value="P:protein retention in Golgi apparatus"/>
    <property type="evidence" value="ECO:0007669"/>
    <property type="project" value="TreeGrafter"/>
</dbReference>
<accession>A0AAV5U4B2</accession>
<feature type="domain" description="Chorein N-terminal" evidence="4">
    <location>
        <begin position="2"/>
        <end position="54"/>
    </location>
</feature>
<sequence length="1018" mass="114565">MVFESLVADLLNRFLGDFVDNLDSSQLNIGIWGGDVKLENLEVKESALDDLDLPAKKNAKEIKEKTLTRLEEARKNRRKPPDPTADSFAEKMVAQVIKNLQVAVHNVHVRFEDKYTNRARPFAAGVTLAALQLDTTDSNWKRTIHKDAVKIVHKLVELNNLALYWDSDVKLISDLTDKKVIRQQLRELIAAGEHRPKTKYILEPIKMQAKLSLNQKPESDGSNWKIPKIDLVVDMSQLTMAIGKMQYQDLLLFLEAQERFGLATQYLKHRPNLNEYKGHYKEWWLFAYDSILHEKVKRRRQNWNWPRMKKHRDLVKAYTEAWVSKQTEKSPPPTVAKTITDGEARLDVFNVNVARQQAEMEIDRRGLTRLDDQPKEGWVGWAKSWWGGGAENGGGAKPPPGKAGDIATKFQAAMTPEEKAKLFEAIDYQENLPPTNYPKEFVENRIDFKLGQVNIIVEGAIQLGFDGLHAELQQRPAAGAINLKARIAEVKMMGLDQRMLEMREKGDWLTMEVDTNPLAGGYDQKVSLHIAPVNFYYHAPAVNKAIDVFKPPESVKLNQLTAAAMSRYEEVKTRSSLGMQHALEKKTKLVLDMVFQPATIFICEGGTFNENKPVILSSLGLLTISTVDVDVKKLTDKDRMGQLAAKAYDRFRVELSNVVVVLAENVKDAEAARTQPSSPLHLLRPTGLDIQIHKCGIDDLKLAKLRVLGNLPDVVIGISDVHLIMLLKLLISIPKPPADPPSEKEEELVAAPKLRDRAKMKTIMEDEVELSVEPTYEPKDVLAKNNQQVQIELELTLNEVGLVVSRGSSTLVALSVLGMKCKLQMRTHDMVVRAEMGALRVHMPTHKSLSPCRDHLYLVDNLDQDGPLLSVDVVQAQTESPFFATEYQNTEQYIKLNFTQLIVALHQEGLIELKKYGEEVQAKVNEIVGKKEDDSEVDGTEETVTDTVGKKLSQVVAHSMESLIALRKETAARKKSRKEAADAEAEAIINMKVEARFGSLSVFLGTEKRLESVLSIED</sequence>
<gene>
    <name evidence="5" type="ORF">PENTCL1PPCAC_23448</name>
</gene>
<dbReference type="Proteomes" id="UP001432027">
    <property type="component" value="Unassembled WGS sequence"/>
</dbReference>
<dbReference type="GO" id="GO:0006623">
    <property type="term" value="P:protein targeting to vacuole"/>
    <property type="evidence" value="ECO:0007669"/>
    <property type="project" value="TreeGrafter"/>
</dbReference>